<dbReference type="RefSeq" id="WP_256616239.1">
    <property type="nucleotide sequence ID" value="NZ_JANIBK010000100.1"/>
</dbReference>
<feature type="signal peptide" evidence="2">
    <location>
        <begin position="1"/>
        <end position="28"/>
    </location>
</feature>
<protein>
    <submittedName>
        <fullName evidence="3">Lipoprotein</fullName>
    </submittedName>
</protein>
<sequence length="148" mass="16029">MPNSKAFLPAIAPLCLLLALNACSFSHSSESSSDSIGSLSDVASSPSSLSSSKNSKKYQSDVVDYTYAYLKSSSDTTDYNEFQKGLAEIADKHGVSDWESDPLTYKAIGKALKKAHIDGVGYETFKKNFADGDSEKMQQIQDGYDSQK</sequence>
<reference evidence="3 4" key="1">
    <citation type="submission" date="2022-07" db="EMBL/GenBank/DDBJ databases">
        <title>Methylomonas rivi sp. nov., Methylomonas rosea sp. nov., Methylomonas aureus sp. nov. and Methylomonas subterranea sp. nov., four novel methanotrophs isolated from a freshwater creek and the deep terrestrial subsurface.</title>
        <authorList>
            <person name="Abin C."/>
            <person name="Sankaranarayanan K."/>
            <person name="Garner C."/>
            <person name="Sindelar R."/>
            <person name="Kotary K."/>
            <person name="Garner R."/>
            <person name="Barclay S."/>
            <person name="Lawson P."/>
            <person name="Krumholz L."/>
        </authorList>
    </citation>
    <scope>NUCLEOTIDE SEQUENCE [LARGE SCALE GENOMIC DNA]</scope>
    <source>
        <strain evidence="3 4">WSC-6</strain>
    </source>
</reference>
<name>A0ABT1U7G8_9GAMM</name>
<evidence type="ECO:0000256" key="2">
    <source>
        <dbReference type="SAM" id="SignalP"/>
    </source>
</evidence>
<dbReference type="EMBL" id="JANIBK010000100">
    <property type="protein sequence ID" value="MCQ8129811.1"/>
    <property type="molecule type" value="Genomic_DNA"/>
</dbReference>
<proteinExistence type="predicted"/>
<keyword evidence="3" id="KW-0449">Lipoprotein</keyword>
<comment type="caution">
    <text evidence="3">The sequence shown here is derived from an EMBL/GenBank/DDBJ whole genome shotgun (WGS) entry which is preliminary data.</text>
</comment>
<dbReference type="NCBIfam" id="NF033171">
    <property type="entry name" value="lipo_LIC11139"/>
    <property type="match status" value="1"/>
</dbReference>
<keyword evidence="4" id="KW-1185">Reference proteome</keyword>
<evidence type="ECO:0000256" key="1">
    <source>
        <dbReference type="SAM" id="MobiDB-lite"/>
    </source>
</evidence>
<keyword evidence="2" id="KW-0732">Signal</keyword>
<feature type="compositionally biased region" description="Low complexity" evidence="1">
    <location>
        <begin position="28"/>
        <end position="53"/>
    </location>
</feature>
<feature type="chain" id="PRO_5047450718" evidence="2">
    <location>
        <begin position="29"/>
        <end position="148"/>
    </location>
</feature>
<evidence type="ECO:0000313" key="4">
    <source>
        <dbReference type="Proteomes" id="UP001524586"/>
    </source>
</evidence>
<feature type="region of interest" description="Disordered" evidence="1">
    <location>
        <begin position="28"/>
        <end position="58"/>
    </location>
</feature>
<accession>A0ABT1U7G8</accession>
<evidence type="ECO:0000313" key="3">
    <source>
        <dbReference type="EMBL" id="MCQ8129811.1"/>
    </source>
</evidence>
<dbReference type="Proteomes" id="UP001524586">
    <property type="component" value="Unassembled WGS sequence"/>
</dbReference>
<organism evidence="3 4">
    <name type="scientific">Methylomonas rivi</name>
    <dbReference type="NCBI Taxonomy" id="2952226"/>
    <lineage>
        <taxon>Bacteria</taxon>
        <taxon>Pseudomonadati</taxon>
        <taxon>Pseudomonadota</taxon>
        <taxon>Gammaproteobacteria</taxon>
        <taxon>Methylococcales</taxon>
        <taxon>Methylococcaceae</taxon>
        <taxon>Methylomonas</taxon>
    </lineage>
</organism>
<gene>
    <name evidence="3" type="ORF">NP596_15230</name>
</gene>